<organism evidence="1">
    <name type="scientific">Arion vulgaris</name>
    <dbReference type="NCBI Taxonomy" id="1028688"/>
    <lineage>
        <taxon>Eukaryota</taxon>
        <taxon>Metazoa</taxon>
        <taxon>Spiralia</taxon>
        <taxon>Lophotrochozoa</taxon>
        <taxon>Mollusca</taxon>
        <taxon>Gastropoda</taxon>
        <taxon>Heterobranchia</taxon>
        <taxon>Euthyneura</taxon>
        <taxon>Panpulmonata</taxon>
        <taxon>Eupulmonata</taxon>
        <taxon>Stylommatophora</taxon>
        <taxon>Helicina</taxon>
        <taxon>Arionoidea</taxon>
        <taxon>Arionidae</taxon>
        <taxon>Arion</taxon>
    </lineage>
</organism>
<name>A0A0B6Y791_9EUPU</name>
<accession>A0A0B6Y791</accession>
<dbReference type="EMBL" id="HACG01005129">
    <property type="protein sequence ID" value="CEK51994.1"/>
    <property type="molecule type" value="Transcribed_RNA"/>
</dbReference>
<reference evidence="1" key="1">
    <citation type="submission" date="2014-12" db="EMBL/GenBank/DDBJ databases">
        <title>Insight into the proteome of Arion vulgaris.</title>
        <authorList>
            <person name="Aradska J."/>
            <person name="Bulat T."/>
            <person name="Smidak R."/>
            <person name="Sarate P."/>
            <person name="Gangsoo J."/>
            <person name="Sialana F."/>
            <person name="Bilban M."/>
            <person name="Lubec G."/>
        </authorList>
    </citation>
    <scope>NUCLEOTIDE SEQUENCE</scope>
    <source>
        <tissue evidence="1">Skin</tissue>
    </source>
</reference>
<gene>
    <name evidence="1" type="primary">ORF15063</name>
</gene>
<sequence length="57" mass="6520">MPRISQLEKVSYGSLFQQDSKYVFNLTDTKCYVSMALEICTTNGTFECPIFSPSVDW</sequence>
<evidence type="ECO:0000313" key="1">
    <source>
        <dbReference type="EMBL" id="CEK51994.1"/>
    </source>
</evidence>
<protein>
    <submittedName>
        <fullName evidence="1">Uncharacterized protein</fullName>
    </submittedName>
</protein>
<dbReference type="AlphaFoldDB" id="A0A0B6Y791"/>
<proteinExistence type="predicted"/>